<proteinExistence type="inferred from homology"/>
<comment type="function">
    <text evidence="8 10">Specifically methylates the N3 position of the uracil ring of uridine 1498 (m3U1498) in 16S rRNA. Acts on the fully assembled 30S ribosomal subunit.</text>
</comment>
<evidence type="ECO:0000256" key="7">
    <source>
        <dbReference type="ARBA" id="ARBA00022691"/>
    </source>
</evidence>
<dbReference type="GO" id="GO:0005737">
    <property type="term" value="C:cytoplasm"/>
    <property type="evidence" value="ECO:0007669"/>
    <property type="project" value="UniProtKB-SubCell"/>
</dbReference>
<dbReference type="NCBIfam" id="TIGR00046">
    <property type="entry name" value="RsmE family RNA methyltransferase"/>
    <property type="match status" value="1"/>
</dbReference>
<dbReference type="Gene3D" id="3.40.1280.10">
    <property type="match status" value="1"/>
</dbReference>
<evidence type="ECO:0000259" key="11">
    <source>
        <dbReference type="Pfam" id="PF04452"/>
    </source>
</evidence>
<evidence type="ECO:0000259" key="12">
    <source>
        <dbReference type="Pfam" id="PF20260"/>
    </source>
</evidence>
<dbReference type="PIRSF" id="PIRSF015601">
    <property type="entry name" value="MTase_slr0722"/>
    <property type="match status" value="1"/>
</dbReference>
<comment type="subcellular location">
    <subcellularLocation>
        <location evidence="1 10">Cytoplasm</location>
    </subcellularLocation>
</comment>
<keyword evidence="6 10" id="KW-0808">Transferase</keyword>
<dbReference type="OrthoDB" id="9815641at2"/>
<evidence type="ECO:0000256" key="10">
    <source>
        <dbReference type="PIRNR" id="PIRNR015601"/>
    </source>
</evidence>
<keyword evidence="4 10" id="KW-0698">rRNA processing</keyword>
<dbReference type="RefSeq" id="WP_127802159.1">
    <property type="nucleotide sequence ID" value="NZ_SACY01000001.1"/>
</dbReference>
<dbReference type="InterPro" id="IPR015947">
    <property type="entry name" value="PUA-like_sf"/>
</dbReference>
<evidence type="ECO:0000256" key="1">
    <source>
        <dbReference type="ARBA" id="ARBA00004496"/>
    </source>
</evidence>
<feature type="domain" description="Ribosomal RNA small subunit methyltransferase E PUA-like" evidence="12">
    <location>
        <begin position="17"/>
        <end position="63"/>
    </location>
</feature>
<dbReference type="EC" id="2.1.1.193" evidence="10"/>
<organism evidence="13 14">
    <name type="scientific">Sandaracinomonas limnophila</name>
    <dbReference type="NCBI Taxonomy" id="1862386"/>
    <lineage>
        <taxon>Bacteria</taxon>
        <taxon>Pseudomonadati</taxon>
        <taxon>Bacteroidota</taxon>
        <taxon>Cytophagia</taxon>
        <taxon>Cytophagales</taxon>
        <taxon>Flectobacillaceae</taxon>
        <taxon>Sandaracinomonas</taxon>
    </lineage>
</organism>
<comment type="caution">
    <text evidence="13">The sequence shown here is derived from an EMBL/GenBank/DDBJ whole genome shotgun (WGS) entry which is preliminary data.</text>
</comment>
<dbReference type="InterPro" id="IPR029026">
    <property type="entry name" value="tRNA_m1G_MTases_N"/>
</dbReference>
<evidence type="ECO:0000256" key="8">
    <source>
        <dbReference type="ARBA" id="ARBA00025699"/>
    </source>
</evidence>
<evidence type="ECO:0000256" key="4">
    <source>
        <dbReference type="ARBA" id="ARBA00022552"/>
    </source>
</evidence>
<dbReference type="Pfam" id="PF20260">
    <property type="entry name" value="PUA_4"/>
    <property type="match status" value="1"/>
</dbReference>
<comment type="catalytic activity">
    <reaction evidence="9 10">
        <text>uridine(1498) in 16S rRNA + S-adenosyl-L-methionine = N(3)-methyluridine(1498) in 16S rRNA + S-adenosyl-L-homocysteine + H(+)</text>
        <dbReference type="Rhea" id="RHEA:42920"/>
        <dbReference type="Rhea" id="RHEA-COMP:10283"/>
        <dbReference type="Rhea" id="RHEA-COMP:10284"/>
        <dbReference type="ChEBI" id="CHEBI:15378"/>
        <dbReference type="ChEBI" id="CHEBI:57856"/>
        <dbReference type="ChEBI" id="CHEBI:59789"/>
        <dbReference type="ChEBI" id="CHEBI:65315"/>
        <dbReference type="ChEBI" id="CHEBI:74502"/>
        <dbReference type="EC" id="2.1.1.193"/>
    </reaction>
</comment>
<evidence type="ECO:0000256" key="5">
    <source>
        <dbReference type="ARBA" id="ARBA00022603"/>
    </source>
</evidence>
<evidence type="ECO:0000256" key="9">
    <source>
        <dbReference type="ARBA" id="ARBA00047944"/>
    </source>
</evidence>
<dbReference type="CDD" id="cd18084">
    <property type="entry name" value="RsmE-like"/>
    <property type="match status" value="1"/>
</dbReference>
<feature type="domain" description="Ribosomal RNA small subunit methyltransferase E methyltransferase" evidence="11">
    <location>
        <begin position="72"/>
        <end position="231"/>
    </location>
</feature>
<dbReference type="EMBL" id="SACY01000001">
    <property type="protein sequence ID" value="RVU26607.1"/>
    <property type="molecule type" value="Genomic_DNA"/>
</dbReference>
<dbReference type="SUPFAM" id="SSF75217">
    <property type="entry name" value="alpha/beta knot"/>
    <property type="match status" value="1"/>
</dbReference>
<name>A0A437PWF8_9BACT</name>
<dbReference type="GO" id="GO:0070042">
    <property type="term" value="F:rRNA (uridine-N3-)-methyltransferase activity"/>
    <property type="evidence" value="ECO:0007669"/>
    <property type="project" value="TreeGrafter"/>
</dbReference>
<keyword evidence="7 10" id="KW-0949">S-adenosyl-L-methionine</keyword>
<dbReference type="InterPro" id="IPR006700">
    <property type="entry name" value="RsmE"/>
</dbReference>
<dbReference type="PANTHER" id="PTHR30027:SF3">
    <property type="entry name" value="16S RRNA (URACIL(1498)-N(3))-METHYLTRANSFERASE"/>
    <property type="match status" value="1"/>
</dbReference>
<dbReference type="AlphaFoldDB" id="A0A437PWF8"/>
<dbReference type="InterPro" id="IPR046886">
    <property type="entry name" value="RsmE_MTase_dom"/>
</dbReference>
<dbReference type="GO" id="GO:0070475">
    <property type="term" value="P:rRNA base methylation"/>
    <property type="evidence" value="ECO:0007669"/>
    <property type="project" value="TreeGrafter"/>
</dbReference>
<evidence type="ECO:0000313" key="14">
    <source>
        <dbReference type="Proteomes" id="UP000282832"/>
    </source>
</evidence>
<sequence>MNLPVFFLENPTQTTHLSDEDSHHASKVLRMGVGSEFYLLDGNGTKYVSKIIKIEGKKVYFKELQVVENLPENPQKLHLWIAPTKQMERMEWMVEKCTEMGIKSIGFFVSKNSERKEIKLNRLDKIIVSALKQSKQLYKTQLSEILSFKNLITQLNSEKSVKAFAYISNENISSLAEIAKQKSETHILIGPEGDFSMEEIETLKQNKYEPFSLGKSILRSETAGLICTAAFAIQKGDLKA</sequence>
<dbReference type="PANTHER" id="PTHR30027">
    <property type="entry name" value="RIBOSOMAL RNA SMALL SUBUNIT METHYLTRANSFERASE E"/>
    <property type="match status" value="1"/>
</dbReference>
<dbReference type="SUPFAM" id="SSF88697">
    <property type="entry name" value="PUA domain-like"/>
    <property type="match status" value="1"/>
</dbReference>
<dbReference type="InterPro" id="IPR046887">
    <property type="entry name" value="RsmE_PUA-like"/>
</dbReference>
<protein>
    <recommendedName>
        <fullName evidence="10">Ribosomal RNA small subunit methyltransferase E</fullName>
        <ecNumber evidence="10">2.1.1.193</ecNumber>
    </recommendedName>
</protein>
<keyword evidence="5 10" id="KW-0489">Methyltransferase</keyword>
<keyword evidence="14" id="KW-1185">Reference proteome</keyword>
<dbReference type="Pfam" id="PF04452">
    <property type="entry name" value="Methyltrans_RNA"/>
    <property type="match status" value="1"/>
</dbReference>
<dbReference type="InterPro" id="IPR029028">
    <property type="entry name" value="Alpha/beta_knot_MTases"/>
</dbReference>
<evidence type="ECO:0000256" key="3">
    <source>
        <dbReference type="ARBA" id="ARBA00022490"/>
    </source>
</evidence>
<reference evidence="13 14" key="1">
    <citation type="submission" date="2019-01" db="EMBL/GenBank/DDBJ databases">
        <authorList>
            <person name="Chen W.-M."/>
        </authorList>
    </citation>
    <scope>NUCLEOTIDE SEQUENCE [LARGE SCALE GENOMIC DNA]</scope>
    <source>
        <strain evidence="13 14">FSY-15</strain>
    </source>
</reference>
<evidence type="ECO:0000256" key="2">
    <source>
        <dbReference type="ARBA" id="ARBA00005528"/>
    </source>
</evidence>
<evidence type="ECO:0000313" key="13">
    <source>
        <dbReference type="EMBL" id="RVU26607.1"/>
    </source>
</evidence>
<evidence type="ECO:0000256" key="6">
    <source>
        <dbReference type="ARBA" id="ARBA00022679"/>
    </source>
</evidence>
<dbReference type="Proteomes" id="UP000282832">
    <property type="component" value="Unassembled WGS sequence"/>
</dbReference>
<accession>A0A437PWF8</accession>
<comment type="similarity">
    <text evidence="2 10">Belongs to the RNA methyltransferase RsmE family.</text>
</comment>
<keyword evidence="3 10" id="KW-0963">Cytoplasm</keyword>
<gene>
    <name evidence="13" type="ORF">EOJ36_01030</name>
</gene>